<dbReference type="Proteomes" id="UP001419268">
    <property type="component" value="Unassembled WGS sequence"/>
</dbReference>
<proteinExistence type="predicted"/>
<evidence type="ECO:0000256" key="1">
    <source>
        <dbReference type="SAM" id="MobiDB-lite"/>
    </source>
</evidence>
<name>A0AAP0PAB7_9MAGN</name>
<protein>
    <submittedName>
        <fullName evidence="2">Uncharacterized protein</fullName>
    </submittedName>
</protein>
<accession>A0AAP0PAB7</accession>
<evidence type="ECO:0000313" key="3">
    <source>
        <dbReference type="Proteomes" id="UP001419268"/>
    </source>
</evidence>
<feature type="region of interest" description="Disordered" evidence="1">
    <location>
        <begin position="1"/>
        <end position="32"/>
    </location>
</feature>
<dbReference type="EMBL" id="JBBNAG010000005">
    <property type="protein sequence ID" value="KAK9133451.1"/>
    <property type="molecule type" value="Genomic_DNA"/>
</dbReference>
<sequence>MALNVRSPGALEKSPPPTLAEEEERCTKKVKNREEDPMLAEIKIEEEDVMIGSKDEVTEIKFSDKVRTLMSQSMELTVMVKLLGGSISYRALCTKLQDLWSLEGKMKVADAEYGYFMDKLSRIGSDIRFPGLPFYYYHKNILRWIAGSLGSFIKVDYSTPDVKRVDGGVVAIKEGEHELPVSPATPAPSELGSLSPTCRTFGESCPEGEYPTEGRVARSTLPSQSVGVGCHGSVYPPPMLNDGGVAAPSCRRQRW</sequence>
<reference evidence="2 3" key="1">
    <citation type="submission" date="2024-01" db="EMBL/GenBank/DDBJ databases">
        <title>Genome assemblies of Stephania.</title>
        <authorList>
            <person name="Yang L."/>
        </authorList>
    </citation>
    <scope>NUCLEOTIDE SEQUENCE [LARGE SCALE GENOMIC DNA]</scope>
    <source>
        <strain evidence="2">JXDWG</strain>
        <tissue evidence="2">Leaf</tissue>
    </source>
</reference>
<dbReference type="AlphaFoldDB" id="A0AAP0PAB7"/>
<evidence type="ECO:0000313" key="2">
    <source>
        <dbReference type="EMBL" id="KAK9133451.1"/>
    </source>
</evidence>
<comment type="caution">
    <text evidence="2">The sequence shown here is derived from an EMBL/GenBank/DDBJ whole genome shotgun (WGS) entry which is preliminary data.</text>
</comment>
<gene>
    <name evidence="2" type="ORF">Scep_012979</name>
</gene>
<organism evidence="2 3">
    <name type="scientific">Stephania cephalantha</name>
    <dbReference type="NCBI Taxonomy" id="152367"/>
    <lineage>
        <taxon>Eukaryota</taxon>
        <taxon>Viridiplantae</taxon>
        <taxon>Streptophyta</taxon>
        <taxon>Embryophyta</taxon>
        <taxon>Tracheophyta</taxon>
        <taxon>Spermatophyta</taxon>
        <taxon>Magnoliopsida</taxon>
        <taxon>Ranunculales</taxon>
        <taxon>Menispermaceae</taxon>
        <taxon>Menispermoideae</taxon>
        <taxon>Cissampelideae</taxon>
        <taxon>Stephania</taxon>
    </lineage>
</organism>
<keyword evidence="3" id="KW-1185">Reference proteome</keyword>